<dbReference type="AlphaFoldDB" id="A0A0C3P1R4"/>
<gene>
    <name evidence="3" type="ORF">M404DRAFT_28810</name>
</gene>
<name>A0A0C3P1R4_PISTI</name>
<keyword evidence="2" id="KW-0472">Membrane</keyword>
<dbReference type="InParanoid" id="A0A0C3P1R4"/>
<dbReference type="STRING" id="870435.A0A0C3P1R4"/>
<feature type="transmembrane region" description="Helical" evidence="2">
    <location>
        <begin position="32"/>
        <end position="55"/>
    </location>
</feature>
<dbReference type="EMBL" id="KN831989">
    <property type="protein sequence ID" value="KIO01274.1"/>
    <property type="molecule type" value="Genomic_DNA"/>
</dbReference>
<dbReference type="Proteomes" id="UP000054217">
    <property type="component" value="Unassembled WGS sequence"/>
</dbReference>
<reference evidence="4" key="2">
    <citation type="submission" date="2015-01" db="EMBL/GenBank/DDBJ databases">
        <title>Evolutionary Origins and Diversification of the Mycorrhizal Mutualists.</title>
        <authorList>
            <consortium name="DOE Joint Genome Institute"/>
            <consortium name="Mycorrhizal Genomics Consortium"/>
            <person name="Kohler A."/>
            <person name="Kuo A."/>
            <person name="Nagy L.G."/>
            <person name="Floudas D."/>
            <person name="Copeland A."/>
            <person name="Barry K.W."/>
            <person name="Cichocki N."/>
            <person name="Veneault-Fourrey C."/>
            <person name="LaButti K."/>
            <person name="Lindquist E.A."/>
            <person name="Lipzen A."/>
            <person name="Lundell T."/>
            <person name="Morin E."/>
            <person name="Murat C."/>
            <person name="Riley R."/>
            <person name="Ohm R."/>
            <person name="Sun H."/>
            <person name="Tunlid A."/>
            <person name="Henrissat B."/>
            <person name="Grigoriev I.V."/>
            <person name="Hibbett D.S."/>
            <person name="Martin F."/>
        </authorList>
    </citation>
    <scope>NUCLEOTIDE SEQUENCE [LARGE SCALE GENOMIC DNA]</scope>
    <source>
        <strain evidence="4">Marx 270</strain>
    </source>
</reference>
<keyword evidence="2" id="KW-1133">Transmembrane helix</keyword>
<evidence type="ECO:0000313" key="4">
    <source>
        <dbReference type="Proteomes" id="UP000054217"/>
    </source>
</evidence>
<evidence type="ECO:0000256" key="1">
    <source>
        <dbReference type="SAM" id="MobiDB-lite"/>
    </source>
</evidence>
<organism evidence="3 4">
    <name type="scientific">Pisolithus tinctorius Marx 270</name>
    <dbReference type="NCBI Taxonomy" id="870435"/>
    <lineage>
        <taxon>Eukaryota</taxon>
        <taxon>Fungi</taxon>
        <taxon>Dikarya</taxon>
        <taxon>Basidiomycota</taxon>
        <taxon>Agaricomycotina</taxon>
        <taxon>Agaricomycetes</taxon>
        <taxon>Agaricomycetidae</taxon>
        <taxon>Boletales</taxon>
        <taxon>Sclerodermatineae</taxon>
        <taxon>Pisolithaceae</taxon>
        <taxon>Pisolithus</taxon>
    </lineage>
</organism>
<dbReference type="HOGENOM" id="CLU_915629_0_0_1"/>
<proteinExistence type="predicted"/>
<keyword evidence="4" id="KW-1185">Reference proteome</keyword>
<evidence type="ECO:0000313" key="3">
    <source>
        <dbReference type="EMBL" id="KIO01274.1"/>
    </source>
</evidence>
<evidence type="ECO:0008006" key="5">
    <source>
        <dbReference type="Google" id="ProtNLM"/>
    </source>
</evidence>
<feature type="compositionally biased region" description="Basic and acidic residues" evidence="1">
    <location>
        <begin position="269"/>
        <end position="281"/>
    </location>
</feature>
<evidence type="ECO:0000256" key="2">
    <source>
        <dbReference type="SAM" id="Phobius"/>
    </source>
</evidence>
<sequence length="304" mass="33728">MPSCTVTPVVGLSHGYARLFVRICNPLSRYEIWMRLGLLIVTVGVSAVSLALFTFSPDDLGVREKLRLASTRRATREEDVAYSLIGIFESDIRPHYGERSDALGHLLEEIVARKGEVTVLGWSGKSSSYNSCLPASISVYSQIPSTPPSLEGSKMGSCIAELRGKFPREVALSICKQIDGLDRPDFRNRRQRLACIVFRVLGIQVLRRGNEMLYGARVSELGDVRFMTADDLPLNEPWKLVFAHPWIDHIRGPDNVVAWGADLGADTNPNRDSDYDAEPDRVAPPSPLHASPFLKLMAIPEHCK</sequence>
<accession>A0A0C3P1R4</accession>
<protein>
    <recommendedName>
        <fullName evidence="5">Transmembrane protein</fullName>
    </recommendedName>
</protein>
<dbReference type="PANTHER" id="PTHR10622:SF10">
    <property type="entry name" value="HET DOMAIN-CONTAINING PROTEIN"/>
    <property type="match status" value="1"/>
</dbReference>
<keyword evidence="2" id="KW-0812">Transmembrane</keyword>
<dbReference type="OrthoDB" id="2684694at2759"/>
<dbReference type="PANTHER" id="PTHR10622">
    <property type="entry name" value="HET DOMAIN-CONTAINING PROTEIN"/>
    <property type="match status" value="1"/>
</dbReference>
<reference evidence="3 4" key="1">
    <citation type="submission" date="2014-04" db="EMBL/GenBank/DDBJ databases">
        <authorList>
            <consortium name="DOE Joint Genome Institute"/>
            <person name="Kuo A."/>
            <person name="Kohler A."/>
            <person name="Costa M.D."/>
            <person name="Nagy L.G."/>
            <person name="Floudas D."/>
            <person name="Copeland A."/>
            <person name="Barry K.W."/>
            <person name="Cichocki N."/>
            <person name="Veneault-Fourrey C."/>
            <person name="LaButti K."/>
            <person name="Lindquist E.A."/>
            <person name="Lipzen A."/>
            <person name="Lundell T."/>
            <person name="Morin E."/>
            <person name="Murat C."/>
            <person name="Sun H."/>
            <person name="Tunlid A."/>
            <person name="Henrissat B."/>
            <person name="Grigoriev I.V."/>
            <person name="Hibbett D.S."/>
            <person name="Martin F."/>
            <person name="Nordberg H.P."/>
            <person name="Cantor M.N."/>
            <person name="Hua S.X."/>
        </authorList>
    </citation>
    <scope>NUCLEOTIDE SEQUENCE [LARGE SCALE GENOMIC DNA]</scope>
    <source>
        <strain evidence="3 4">Marx 270</strain>
    </source>
</reference>
<feature type="region of interest" description="Disordered" evidence="1">
    <location>
        <begin position="267"/>
        <end position="289"/>
    </location>
</feature>